<keyword evidence="4 9" id="KW-0813">Transport</keyword>
<dbReference type="PANTHER" id="PTHR33514:SF13">
    <property type="entry name" value="PROTEIN ABCI12, CHLOROPLASTIC"/>
    <property type="match status" value="1"/>
</dbReference>
<keyword evidence="7 9" id="KW-1133">Transmembrane helix</keyword>
<gene>
    <name evidence="9" type="primary">ecfT</name>
    <name evidence="10" type="ORF">HNQ41_001922</name>
</gene>
<name>A0A840QQY4_9BACI</name>
<accession>A0A840QQY4</accession>
<comment type="similarity">
    <text evidence="2 9">Belongs to the energy-coupling factor EcfT family.</text>
</comment>
<evidence type="ECO:0000256" key="3">
    <source>
        <dbReference type="ARBA" id="ARBA00014042"/>
    </source>
</evidence>
<protein>
    <recommendedName>
        <fullName evidence="3 9">Energy-coupling factor transporter transmembrane protein EcfT</fullName>
        <shortName evidence="9">ECF transporter T component EcfT</shortName>
    </recommendedName>
</protein>
<dbReference type="InterPro" id="IPR003339">
    <property type="entry name" value="ABC/ECF_trnsptr_transmembrane"/>
</dbReference>
<organism evidence="10 11">
    <name type="scientific">Texcoconibacillus texcoconensis</name>
    <dbReference type="NCBI Taxonomy" id="1095777"/>
    <lineage>
        <taxon>Bacteria</taxon>
        <taxon>Bacillati</taxon>
        <taxon>Bacillota</taxon>
        <taxon>Bacilli</taxon>
        <taxon>Bacillales</taxon>
        <taxon>Bacillaceae</taxon>
        <taxon>Texcoconibacillus</taxon>
    </lineage>
</organism>
<sequence length="265" mass="30047">MNKLILGRYFPGDSWLHRLDPRSKLIAGVAFIFIIFLADSLQAFALLWVFTLFVMRLSGVGFRTYVRGVRPLIWLILFATLMQMLFRTGGATFVDWGPITISEYGIINGFYVFCRFVLIIFFSTVVTLTTKPIDLTDGIGSLLRPLRKLKVPVDELALMLSISLRFIPNLMDETQRIMDAQRARGTQFGEGSLIQQMKTLVPIFLPLFASSLNRAEDMANAMEVRGYQSGTKRSTFRQLSWKRIDTASLFIMVVLAGVLLVVRTI</sequence>
<comment type="subunit">
    <text evidence="9">Forms a stable energy-coupling factor (ECF) transporter complex composed of 2 membrane-embedded substrate-binding proteins (S component), 2 ATP-binding proteins (A component) and 2 transmembrane proteins (T component).</text>
</comment>
<dbReference type="HAMAP" id="MF_01461">
    <property type="entry name" value="EcfT"/>
    <property type="match status" value="1"/>
</dbReference>
<keyword evidence="6 9" id="KW-0812">Transmembrane</keyword>
<keyword evidence="8 9" id="KW-0472">Membrane</keyword>
<proteinExistence type="inferred from homology"/>
<feature type="transmembrane region" description="Helical" evidence="9">
    <location>
        <begin position="106"/>
        <end position="128"/>
    </location>
</feature>
<dbReference type="CDD" id="cd16914">
    <property type="entry name" value="EcfT"/>
    <property type="match status" value="1"/>
</dbReference>
<keyword evidence="11" id="KW-1185">Reference proteome</keyword>
<evidence type="ECO:0000256" key="9">
    <source>
        <dbReference type="HAMAP-Rule" id="MF_01461"/>
    </source>
</evidence>
<feature type="transmembrane region" description="Helical" evidence="9">
    <location>
        <begin position="25"/>
        <end position="53"/>
    </location>
</feature>
<dbReference type="AlphaFoldDB" id="A0A840QQY4"/>
<dbReference type="PANTHER" id="PTHR33514">
    <property type="entry name" value="PROTEIN ABCI12, CHLOROPLASTIC"/>
    <property type="match status" value="1"/>
</dbReference>
<dbReference type="InterPro" id="IPR024919">
    <property type="entry name" value="EcfT"/>
</dbReference>
<reference evidence="10 11" key="1">
    <citation type="submission" date="2020-08" db="EMBL/GenBank/DDBJ databases">
        <title>Genomic Encyclopedia of Type Strains, Phase IV (KMG-IV): sequencing the most valuable type-strain genomes for metagenomic binning, comparative biology and taxonomic classification.</title>
        <authorList>
            <person name="Goeker M."/>
        </authorList>
    </citation>
    <scope>NUCLEOTIDE SEQUENCE [LARGE SCALE GENOMIC DNA]</scope>
    <source>
        <strain evidence="10 11">DSM 24696</strain>
    </source>
</reference>
<comment type="subcellular location">
    <subcellularLocation>
        <location evidence="1 9">Cell membrane</location>
        <topology evidence="1 9">Multi-pass membrane protein</topology>
    </subcellularLocation>
</comment>
<feature type="transmembrane region" description="Helical" evidence="9">
    <location>
        <begin position="244"/>
        <end position="262"/>
    </location>
</feature>
<evidence type="ECO:0000256" key="6">
    <source>
        <dbReference type="ARBA" id="ARBA00022692"/>
    </source>
</evidence>
<dbReference type="Pfam" id="PF02361">
    <property type="entry name" value="CbiQ"/>
    <property type="match status" value="1"/>
</dbReference>
<comment type="function">
    <text evidence="9">Transmembrane (T) component of an energy-coupling factor (ECF) ABC-transporter complex. Unlike classic ABC transporters this ECF transporter provides the energy necessary to transport a number of different substrates.</text>
</comment>
<evidence type="ECO:0000256" key="1">
    <source>
        <dbReference type="ARBA" id="ARBA00004651"/>
    </source>
</evidence>
<dbReference type="GO" id="GO:0022857">
    <property type="term" value="F:transmembrane transporter activity"/>
    <property type="evidence" value="ECO:0007669"/>
    <property type="project" value="UniProtKB-UniRule"/>
</dbReference>
<evidence type="ECO:0000313" key="11">
    <source>
        <dbReference type="Proteomes" id="UP000551878"/>
    </source>
</evidence>
<evidence type="ECO:0000256" key="2">
    <source>
        <dbReference type="ARBA" id="ARBA00005660"/>
    </source>
</evidence>
<evidence type="ECO:0000313" key="10">
    <source>
        <dbReference type="EMBL" id="MBB5173733.1"/>
    </source>
</evidence>
<dbReference type="GO" id="GO:0005886">
    <property type="term" value="C:plasma membrane"/>
    <property type="evidence" value="ECO:0007669"/>
    <property type="project" value="UniProtKB-SubCell"/>
</dbReference>
<evidence type="ECO:0000256" key="7">
    <source>
        <dbReference type="ARBA" id="ARBA00022989"/>
    </source>
</evidence>
<dbReference type="EMBL" id="JACHHB010000007">
    <property type="protein sequence ID" value="MBB5173733.1"/>
    <property type="molecule type" value="Genomic_DNA"/>
</dbReference>
<evidence type="ECO:0000256" key="8">
    <source>
        <dbReference type="ARBA" id="ARBA00023136"/>
    </source>
</evidence>
<evidence type="ECO:0000256" key="5">
    <source>
        <dbReference type="ARBA" id="ARBA00022475"/>
    </source>
</evidence>
<evidence type="ECO:0000256" key="4">
    <source>
        <dbReference type="ARBA" id="ARBA00022448"/>
    </source>
</evidence>
<dbReference type="Proteomes" id="UP000551878">
    <property type="component" value="Unassembled WGS sequence"/>
</dbReference>
<keyword evidence="5 9" id="KW-1003">Cell membrane</keyword>
<feature type="transmembrane region" description="Helical" evidence="9">
    <location>
        <begin position="65"/>
        <end position="86"/>
    </location>
</feature>
<dbReference type="RefSeq" id="WP_184664168.1">
    <property type="nucleotide sequence ID" value="NZ_JACHHB010000007.1"/>
</dbReference>
<comment type="caution">
    <text evidence="10">The sequence shown here is derived from an EMBL/GenBank/DDBJ whole genome shotgun (WGS) entry which is preliminary data.</text>
</comment>